<dbReference type="InterPro" id="IPR000326">
    <property type="entry name" value="PAP2/HPO"/>
</dbReference>
<protein>
    <submittedName>
        <fullName evidence="3">PAP2 domain protein</fullName>
    </submittedName>
</protein>
<name>A0A0G1AT51_9BACT</name>
<evidence type="ECO:0000313" key="3">
    <source>
        <dbReference type="EMBL" id="KKS64172.1"/>
    </source>
</evidence>
<dbReference type="PANTHER" id="PTHR14969">
    <property type="entry name" value="SPHINGOSINE-1-PHOSPHATE PHOSPHOHYDROLASE"/>
    <property type="match status" value="1"/>
</dbReference>
<feature type="transmembrane region" description="Helical" evidence="1">
    <location>
        <begin position="82"/>
        <end position="105"/>
    </location>
</feature>
<keyword evidence="1" id="KW-1133">Transmembrane helix</keyword>
<dbReference type="SUPFAM" id="SSF48317">
    <property type="entry name" value="Acid phosphatase/Vanadium-dependent haloperoxidase"/>
    <property type="match status" value="1"/>
</dbReference>
<dbReference type="InterPro" id="IPR036938">
    <property type="entry name" value="PAP2/HPO_sf"/>
</dbReference>
<evidence type="ECO:0000259" key="2">
    <source>
        <dbReference type="SMART" id="SM00014"/>
    </source>
</evidence>
<evidence type="ECO:0000256" key="1">
    <source>
        <dbReference type="SAM" id="Phobius"/>
    </source>
</evidence>
<accession>A0A0G1AT51</accession>
<feature type="transmembrane region" description="Helical" evidence="1">
    <location>
        <begin position="51"/>
        <end position="75"/>
    </location>
</feature>
<proteinExistence type="predicted"/>
<dbReference type="EMBL" id="LCEB01000034">
    <property type="protein sequence ID" value="KKS64172.1"/>
    <property type="molecule type" value="Genomic_DNA"/>
</dbReference>
<feature type="domain" description="Phosphatidic acid phosphatase type 2/haloperoxidase" evidence="2">
    <location>
        <begin position="84"/>
        <end position="206"/>
    </location>
</feature>
<comment type="caution">
    <text evidence="3">The sequence shown here is derived from an EMBL/GenBank/DDBJ whole genome shotgun (WGS) entry which is preliminary data.</text>
</comment>
<dbReference type="Proteomes" id="UP000034135">
    <property type="component" value="Unassembled WGS sequence"/>
</dbReference>
<organism evidence="3 4">
    <name type="scientific">Candidatus Daviesbacteria bacterium GW2011_GWA1_42_6</name>
    <dbReference type="NCBI Taxonomy" id="1618420"/>
    <lineage>
        <taxon>Bacteria</taxon>
        <taxon>Candidatus Daviesiibacteriota</taxon>
    </lineage>
</organism>
<gene>
    <name evidence="3" type="ORF">UV33_C0034G0007</name>
</gene>
<dbReference type="Pfam" id="PF01569">
    <property type="entry name" value="PAP2"/>
    <property type="match status" value="1"/>
</dbReference>
<feature type="transmembrane region" description="Helical" evidence="1">
    <location>
        <begin position="162"/>
        <end position="179"/>
    </location>
</feature>
<reference evidence="3 4" key="1">
    <citation type="journal article" date="2015" name="Nature">
        <title>rRNA introns, odd ribosomes, and small enigmatic genomes across a large radiation of phyla.</title>
        <authorList>
            <person name="Brown C.T."/>
            <person name="Hug L.A."/>
            <person name="Thomas B.C."/>
            <person name="Sharon I."/>
            <person name="Castelle C.J."/>
            <person name="Singh A."/>
            <person name="Wilkins M.J."/>
            <person name="Williams K.H."/>
            <person name="Banfield J.F."/>
        </authorList>
    </citation>
    <scope>NUCLEOTIDE SEQUENCE [LARGE SCALE GENOMIC DNA]</scope>
</reference>
<sequence>MSPKRVLFFFSLALFLAFIYFSYLVSRETFVQFDFDTTVKIQDRLPHKVDLPFSILSIIGSAEVTGIVWILLVLFSVIKRYWITFFSLATFVIANAIELFGKLFVLHPGPPFLFYRGILDFSFPSSYAHTDYSYPSGHLTRTSFLVSFLLVLICLKVSPFKGFIPGAILLTFLGLMVVSRVYLGEHWTTDVIGGLLLGSSLGILTGVTIPLQKTQHLKEGLE</sequence>
<evidence type="ECO:0000313" key="4">
    <source>
        <dbReference type="Proteomes" id="UP000034135"/>
    </source>
</evidence>
<dbReference type="Gene3D" id="1.20.144.10">
    <property type="entry name" value="Phosphatidic acid phosphatase type 2/haloperoxidase"/>
    <property type="match status" value="1"/>
</dbReference>
<dbReference type="SMART" id="SM00014">
    <property type="entry name" value="acidPPc"/>
    <property type="match status" value="1"/>
</dbReference>
<feature type="transmembrane region" description="Helical" evidence="1">
    <location>
        <begin position="138"/>
        <end position="155"/>
    </location>
</feature>
<dbReference type="AlphaFoldDB" id="A0A0G1AT51"/>
<feature type="transmembrane region" description="Helical" evidence="1">
    <location>
        <begin position="191"/>
        <end position="211"/>
    </location>
</feature>
<keyword evidence="1" id="KW-0812">Transmembrane</keyword>
<dbReference type="PANTHER" id="PTHR14969:SF13">
    <property type="entry name" value="AT30094P"/>
    <property type="match status" value="1"/>
</dbReference>
<keyword evidence="1" id="KW-0472">Membrane</keyword>